<organism evidence="4 5">
    <name type="scientific">Candidatus Berkelbacteria bacterium RIFOXYA2_FULL_43_10</name>
    <dbReference type="NCBI Taxonomy" id="1797472"/>
    <lineage>
        <taxon>Bacteria</taxon>
        <taxon>Candidatus Berkelbacteria</taxon>
    </lineage>
</organism>
<name>A0A1F5E8K3_9BACT</name>
<dbReference type="Pfam" id="PF03703">
    <property type="entry name" value="bPH_2"/>
    <property type="match status" value="1"/>
</dbReference>
<feature type="compositionally biased region" description="Basic and acidic residues" evidence="1">
    <location>
        <begin position="283"/>
        <end position="294"/>
    </location>
</feature>
<protein>
    <recommendedName>
        <fullName evidence="3">YdbS-like PH domain-containing protein</fullName>
    </recommendedName>
</protein>
<dbReference type="AlphaFoldDB" id="A0A1F5E8K3"/>
<evidence type="ECO:0000313" key="5">
    <source>
        <dbReference type="Proteomes" id="UP000178583"/>
    </source>
</evidence>
<feature type="domain" description="YdbS-like PH" evidence="3">
    <location>
        <begin position="91"/>
        <end position="164"/>
    </location>
</feature>
<proteinExistence type="predicted"/>
<keyword evidence="2" id="KW-0472">Membrane</keyword>
<reference evidence="4 5" key="1">
    <citation type="journal article" date="2016" name="Nat. Commun.">
        <title>Thousands of microbial genomes shed light on interconnected biogeochemical processes in an aquifer system.</title>
        <authorList>
            <person name="Anantharaman K."/>
            <person name="Brown C.T."/>
            <person name="Hug L.A."/>
            <person name="Sharon I."/>
            <person name="Castelle C.J."/>
            <person name="Probst A.J."/>
            <person name="Thomas B.C."/>
            <person name="Singh A."/>
            <person name="Wilkins M.J."/>
            <person name="Karaoz U."/>
            <person name="Brodie E.L."/>
            <person name="Williams K.H."/>
            <person name="Hubbard S.S."/>
            <person name="Banfield J.F."/>
        </authorList>
    </citation>
    <scope>NUCLEOTIDE SEQUENCE [LARGE SCALE GENOMIC DNA]</scope>
</reference>
<evidence type="ECO:0000313" key="4">
    <source>
        <dbReference type="EMBL" id="OGD63695.1"/>
    </source>
</evidence>
<evidence type="ECO:0000259" key="3">
    <source>
        <dbReference type="Pfam" id="PF03703"/>
    </source>
</evidence>
<dbReference type="EMBL" id="MEZY01000031">
    <property type="protein sequence ID" value="OGD63695.1"/>
    <property type="molecule type" value="Genomic_DNA"/>
</dbReference>
<dbReference type="Proteomes" id="UP000178583">
    <property type="component" value="Unassembled WGS sequence"/>
</dbReference>
<dbReference type="PANTHER" id="PTHR37938:SF1">
    <property type="entry name" value="BLL0215 PROTEIN"/>
    <property type="match status" value="1"/>
</dbReference>
<feature type="transmembrane region" description="Helical" evidence="2">
    <location>
        <begin position="63"/>
        <end position="84"/>
    </location>
</feature>
<comment type="caution">
    <text evidence="4">The sequence shown here is derived from an EMBL/GenBank/DDBJ whole genome shotgun (WGS) entry which is preliminary data.</text>
</comment>
<evidence type="ECO:0000256" key="1">
    <source>
        <dbReference type="SAM" id="MobiDB-lite"/>
    </source>
</evidence>
<keyword evidence="2" id="KW-0812">Transmembrane</keyword>
<dbReference type="InterPro" id="IPR005182">
    <property type="entry name" value="YdbS-like_PH"/>
</dbReference>
<dbReference type="PANTHER" id="PTHR37938">
    <property type="entry name" value="BLL0215 PROTEIN"/>
    <property type="match status" value="1"/>
</dbReference>
<dbReference type="STRING" id="1797472.A2215_00020"/>
<evidence type="ECO:0000256" key="2">
    <source>
        <dbReference type="SAM" id="Phobius"/>
    </source>
</evidence>
<feature type="transmembrane region" description="Helical" evidence="2">
    <location>
        <begin position="25"/>
        <end position="51"/>
    </location>
</feature>
<feature type="compositionally biased region" description="Basic and acidic residues" evidence="1">
    <location>
        <begin position="224"/>
        <end position="237"/>
    </location>
</feature>
<feature type="compositionally biased region" description="Acidic residues" evidence="1">
    <location>
        <begin position="302"/>
        <end position="311"/>
    </location>
</feature>
<accession>A0A1F5E8K3</accession>
<feature type="region of interest" description="Disordered" evidence="1">
    <location>
        <begin position="224"/>
        <end position="311"/>
    </location>
</feature>
<sequence length="311" mass="35078">MTIRGKLFPSQGAEEKVFLVLRRHWFTYLAFLIIAFIMALPLFIALSYMLTTPEVFSGAFGNAVILIGGAYSLFIAGLMLYGFVDYYLDVYIVTDERIVDIIQSGFFKRSISELHLHQVQDVSARVDGFFATMMHYGQIEIQTAGERPNFVFRAVPNPYRVSKIIVDLHEAQIENYAREGIAEESRDTRLKHHMGGFGEGDFEMMSGLSGRTLSSARKRTKEILQDKSVTDEELRNETEDEIESASHRAMLKHIESEKMSEGSSSRSTIEKNGSVEGSNADDDLNKIDDNKSELSGESETLSLDENEEKIL</sequence>
<gene>
    <name evidence="4" type="ORF">A2215_00020</name>
</gene>
<keyword evidence="2" id="KW-1133">Transmembrane helix</keyword>